<evidence type="ECO:0000313" key="2">
    <source>
        <dbReference type="EMBL" id="MBD3365604.1"/>
    </source>
</evidence>
<dbReference type="InterPro" id="IPR022742">
    <property type="entry name" value="Hydrolase_4"/>
</dbReference>
<dbReference type="PANTHER" id="PTHR43265">
    <property type="entry name" value="ESTERASE ESTD"/>
    <property type="match status" value="1"/>
</dbReference>
<organism evidence="2 3">
    <name type="scientific">candidate division WOR-3 bacterium</name>
    <dbReference type="NCBI Taxonomy" id="2052148"/>
    <lineage>
        <taxon>Bacteria</taxon>
        <taxon>Bacteria division WOR-3</taxon>
    </lineage>
</organism>
<gene>
    <name evidence="2" type="ORF">GF359_10365</name>
</gene>
<dbReference type="PANTHER" id="PTHR43265:SF1">
    <property type="entry name" value="ESTERASE ESTD"/>
    <property type="match status" value="1"/>
</dbReference>
<dbReference type="Proteomes" id="UP000630660">
    <property type="component" value="Unassembled WGS sequence"/>
</dbReference>
<evidence type="ECO:0000259" key="1">
    <source>
        <dbReference type="Pfam" id="PF12146"/>
    </source>
</evidence>
<dbReference type="SUPFAM" id="SSF53474">
    <property type="entry name" value="alpha/beta-Hydrolases"/>
    <property type="match status" value="1"/>
</dbReference>
<dbReference type="InterPro" id="IPR053145">
    <property type="entry name" value="AB_hydrolase_Est10"/>
</dbReference>
<feature type="domain" description="Serine aminopeptidase S33" evidence="1">
    <location>
        <begin position="174"/>
        <end position="289"/>
    </location>
</feature>
<evidence type="ECO:0000313" key="3">
    <source>
        <dbReference type="Proteomes" id="UP000630660"/>
    </source>
</evidence>
<protein>
    <recommendedName>
        <fullName evidence="1">Serine aminopeptidase S33 domain-containing protein</fullName>
    </recommendedName>
</protein>
<dbReference type="AlphaFoldDB" id="A0A9D5KBB0"/>
<reference evidence="2" key="1">
    <citation type="submission" date="2019-11" db="EMBL/GenBank/DDBJ databases">
        <title>Microbial mats filling the niche in hypersaline microbial mats.</title>
        <authorList>
            <person name="Wong H.L."/>
            <person name="Macleod F.I."/>
            <person name="White R.A. III"/>
            <person name="Burns B.P."/>
        </authorList>
    </citation>
    <scope>NUCLEOTIDE SEQUENCE</scope>
    <source>
        <strain evidence="2">Bin_327</strain>
    </source>
</reference>
<comment type="caution">
    <text evidence="2">The sequence shown here is derived from an EMBL/GenBank/DDBJ whole genome shotgun (WGS) entry which is preliminary data.</text>
</comment>
<dbReference type="GO" id="GO:0052689">
    <property type="term" value="F:carboxylic ester hydrolase activity"/>
    <property type="evidence" value="ECO:0007669"/>
    <property type="project" value="TreeGrafter"/>
</dbReference>
<proteinExistence type="predicted"/>
<dbReference type="Gene3D" id="3.40.50.1820">
    <property type="entry name" value="alpha/beta hydrolase"/>
    <property type="match status" value="1"/>
</dbReference>
<accession>A0A9D5KBB0</accession>
<dbReference type="EMBL" id="WJKJ01000343">
    <property type="protein sequence ID" value="MBD3365604.1"/>
    <property type="molecule type" value="Genomic_DNA"/>
</dbReference>
<name>A0A9D5KBB0_UNCW3</name>
<dbReference type="InterPro" id="IPR029058">
    <property type="entry name" value="AB_hydrolase_fold"/>
</dbReference>
<dbReference type="Pfam" id="PF12146">
    <property type="entry name" value="Hydrolase_4"/>
    <property type="match status" value="1"/>
</dbReference>
<sequence length="497" mass="54592">MRKVISGLLILGAILLGQSTIEGTWEGGIIIQDIELGIEVEFIAEGDSLTATIDIPQQGARDLELVNVGFNDPKVNFELDAGPGLAVFSGELEEAEIKGDFKQGAATGAFYLKPLVEIEIPYTEEEVEIQSTDEVILEGTLTIPEGEELSPAVVLITGSGKQDRDENIMGFKMFAVIADYLTRNGIAVLRCDDRGFLDQGEGGLGKHMSRDYAEDANAQIQYLKMMSMTHNEMPVIDTTRIGLLGHSEGALIAGMVAADNPEVEFIVLMGGTVLPGDEVLRAQMVALLEAEGMSSEKIAEQRELQDELLAYAITGEGEDELRKNLEKTTKKFIKKETTRKERKALGNLDEWVEKRVQSQLDVVQSPWYRYFLKYDPREDLAKVDARVLAFFGEKDVQAVAEQNAPALDELFKEIGKDNYVIKTCCKANHLFQPAVTGGVSEYSKLPKEFAPCFLPAVTAFILGEPIPDECDHKEEGCQKAKEGGCPKAKGHDCPHSK</sequence>